<dbReference type="GO" id="GO:0004386">
    <property type="term" value="F:helicase activity"/>
    <property type="evidence" value="ECO:0007669"/>
    <property type="project" value="UniProtKB-KW"/>
</dbReference>
<keyword evidence="24" id="KW-0067">ATP-binding</keyword>
<dbReference type="GO" id="GO:0016818">
    <property type="term" value="F:hydrolase activity, acting on acid anhydrides, in phosphorus-containing anhydrides"/>
    <property type="evidence" value="ECO:0007669"/>
    <property type="project" value="InterPro"/>
</dbReference>
<evidence type="ECO:0000256" key="24">
    <source>
        <dbReference type="ARBA" id="ARBA00022840"/>
    </source>
</evidence>
<dbReference type="GO" id="GO:0039694">
    <property type="term" value="P:viral RNA genome replication"/>
    <property type="evidence" value="ECO:0007669"/>
    <property type="project" value="InterPro"/>
</dbReference>
<dbReference type="Pfam" id="PF00851">
    <property type="entry name" value="Peptidase_C6"/>
    <property type="match status" value="1"/>
</dbReference>
<keyword evidence="21" id="KW-0378">Hydrolase</keyword>
<dbReference type="EMBL" id="MN059440">
    <property type="protein sequence ID" value="QED45043.1"/>
    <property type="molecule type" value="Genomic_RNA"/>
</dbReference>
<comment type="catalytic activity">
    <reaction evidence="1">
        <text>Hydrolyzes glutaminyl bonds, and activity is further restricted by preferences for the amino acids in P6 - P1' that vary with the species of potyvirus, e.g. Glu-Xaa-Xaa-Tyr-Xaa-Gln-|-(Ser or Gly) for the enzyme from tobacco etch virus. The natural substrate is the viral polyprotein, but other proteins and oligopeptides containing the appropriate consensus sequence are also cleaved.</text>
        <dbReference type="EC" id="3.4.22.44"/>
    </reaction>
</comment>
<dbReference type="SUPFAM" id="SSF56672">
    <property type="entry name" value="DNA/RNA polymerases"/>
    <property type="match status" value="1"/>
</dbReference>
<dbReference type="PROSITE" id="PS51192">
    <property type="entry name" value="HELICASE_ATP_BIND_1"/>
    <property type="match status" value="1"/>
</dbReference>
<feature type="region of interest" description="Disordered" evidence="35">
    <location>
        <begin position="2943"/>
        <end position="2998"/>
    </location>
</feature>
<dbReference type="InterPro" id="IPR042308">
    <property type="entry name" value="HC_PRO_CPD_sf"/>
</dbReference>
<evidence type="ECO:0000256" key="19">
    <source>
        <dbReference type="ARBA" id="ARBA00022695"/>
    </source>
</evidence>
<feature type="domain" description="Peptidase C6" evidence="40">
    <location>
        <begin position="772"/>
        <end position="894"/>
    </location>
</feature>
<evidence type="ECO:0000256" key="9">
    <source>
        <dbReference type="ARBA" id="ARBA00022488"/>
    </source>
</evidence>
<evidence type="ECO:0000259" key="40">
    <source>
        <dbReference type="PROSITE" id="PS51744"/>
    </source>
</evidence>
<feature type="domain" description="Peptidase S30" evidence="41">
    <location>
        <begin position="296"/>
        <end position="438"/>
    </location>
</feature>
<dbReference type="SMART" id="SM00487">
    <property type="entry name" value="DEXDc"/>
    <property type="match status" value="1"/>
</dbReference>
<keyword evidence="23" id="KW-0788">Thiol protease</keyword>
<keyword evidence="17" id="KW-0645">Protease</keyword>
<evidence type="ECO:0000256" key="2">
    <source>
        <dbReference type="ARBA" id="ARBA00001848"/>
    </source>
</evidence>
<dbReference type="InterPro" id="IPR031159">
    <property type="entry name" value="HC_PRO_CPD_dom"/>
</dbReference>
<keyword evidence="12" id="KW-0597">Phosphoprotein</keyword>
<evidence type="ECO:0000256" key="8">
    <source>
        <dbReference type="ARBA" id="ARBA00022484"/>
    </source>
</evidence>
<dbReference type="PROSITE" id="PS51194">
    <property type="entry name" value="HELICASE_CTER"/>
    <property type="match status" value="1"/>
</dbReference>
<proteinExistence type="inferred from homology"/>
<dbReference type="InterPro" id="IPR009003">
    <property type="entry name" value="Peptidase_S1_PA"/>
</dbReference>
<keyword evidence="26" id="KW-0693">Viral RNA replication</keyword>
<dbReference type="InterPro" id="IPR007094">
    <property type="entry name" value="RNA-dir_pol_PSvirus"/>
</dbReference>
<evidence type="ECO:0000256" key="13">
    <source>
        <dbReference type="ARBA" id="ARBA00022561"/>
    </source>
</evidence>
<evidence type="ECO:0000259" key="37">
    <source>
        <dbReference type="PROSITE" id="PS51192"/>
    </source>
</evidence>
<keyword evidence="14" id="KW-1048">Host nucleus</keyword>
<dbReference type="Pfam" id="PF00271">
    <property type="entry name" value="Helicase_C"/>
    <property type="match status" value="1"/>
</dbReference>
<dbReference type="Gene3D" id="3.90.70.150">
    <property type="entry name" value="Helper component proteinase"/>
    <property type="match status" value="1"/>
</dbReference>
<keyword evidence="22" id="KW-0347">Helicase</keyword>
<evidence type="ECO:0000256" key="11">
    <source>
        <dbReference type="ARBA" id="ARBA00022520"/>
    </source>
</evidence>
<dbReference type="Pfam" id="PF01577">
    <property type="entry name" value="Peptidase_S30"/>
    <property type="match status" value="1"/>
</dbReference>
<comment type="function">
    <text evidence="29">Has helicase activity. It may be involved in replication.</text>
</comment>
<comment type="function">
    <text evidence="28">Involved in aphid transmission, cell-to-cell and systemis movement, encapsidation of the viral RNA and in the regulation of viral RNA amplification.</text>
</comment>
<dbReference type="InterPro" id="IPR001650">
    <property type="entry name" value="Helicase_C-like"/>
</dbReference>
<name>A0A6M2YYG3_9POTV</name>
<feature type="active site" description="For helper component proteinase activity" evidence="32">
    <location>
        <position position="780"/>
    </location>
</feature>
<organism evidence="42">
    <name type="scientific">Leek yellow stripe virus</name>
    <dbReference type="NCBI Taxonomy" id="42004"/>
    <lineage>
        <taxon>Viruses</taxon>
        <taxon>Riboviria</taxon>
        <taxon>Orthornavirae</taxon>
        <taxon>Pisuviricota</taxon>
        <taxon>Stelpaviricetes</taxon>
        <taxon>Patatavirales</taxon>
        <taxon>Potyviridae</taxon>
        <taxon>Potyvirus</taxon>
        <taxon>Potyvirus ampeloprasi</taxon>
    </lineage>
</organism>
<evidence type="ECO:0000256" key="32">
    <source>
        <dbReference type="PROSITE-ProRule" id="PRU01080"/>
    </source>
</evidence>
<comment type="subcellular location">
    <subcellularLocation>
        <location evidence="30">Host cytoplasmic vesicle</location>
    </subcellularLocation>
    <subcellularLocation>
        <location evidence="3">Host nucleus</location>
    </subcellularLocation>
    <subcellularLocation>
        <location evidence="4">Virion</location>
    </subcellularLocation>
</comment>
<dbReference type="InterPro" id="IPR002540">
    <property type="entry name" value="Pept_S30_P1_potyvir"/>
</dbReference>
<dbReference type="InterPro" id="IPR011545">
    <property type="entry name" value="DEAD/DEAH_box_helicase_dom"/>
</dbReference>
<feature type="domain" description="Helicase ATP-binding" evidence="37">
    <location>
        <begin position="1377"/>
        <end position="1529"/>
    </location>
</feature>
<dbReference type="CDD" id="cd23175">
    <property type="entry name" value="ps-ssRNAv_Potyviridae_RdRp"/>
    <property type="match status" value="1"/>
</dbReference>
<evidence type="ECO:0000256" key="7">
    <source>
        <dbReference type="ARBA" id="ARBA00022463"/>
    </source>
</evidence>
<comment type="function">
    <text evidence="31">Mediates the cap-independent, EIF4E-dependent translation of viral genomic RNAs. Binds to the cap-binding site of host EIF4E and thus interferes with the host EIF4E-dependent mRNA export and translation. VPg-RNA directly binds EIF4E and is a template for transcription. Also forms trimeric complexes with EIF4E-EIF4G, which are templates for translation.</text>
</comment>
<accession>A0A6M2YYG3</accession>
<keyword evidence="34" id="KW-0175">Coiled coil</keyword>
<evidence type="ECO:0000256" key="34">
    <source>
        <dbReference type="SAM" id="Coils"/>
    </source>
</evidence>
<feature type="active site" description="For helper component proteinase activity" evidence="32">
    <location>
        <position position="853"/>
    </location>
</feature>
<dbReference type="GO" id="GO:0042025">
    <property type="term" value="C:host cell nucleus"/>
    <property type="evidence" value="ECO:0007669"/>
    <property type="project" value="UniProtKB-SubCell"/>
</dbReference>
<evidence type="ECO:0000256" key="6">
    <source>
        <dbReference type="ARBA" id="ARBA00020107"/>
    </source>
</evidence>
<dbReference type="PROSITE" id="PS51871">
    <property type="entry name" value="PV_P1_PRO"/>
    <property type="match status" value="1"/>
</dbReference>
<dbReference type="GO" id="GO:0019029">
    <property type="term" value="C:helical viral capsid"/>
    <property type="evidence" value="ECO:0007669"/>
    <property type="project" value="UniProtKB-KW"/>
</dbReference>
<keyword evidence="16" id="KW-1090">Inhibition of host innate immune response by virus</keyword>
<dbReference type="InterPro" id="IPR039560">
    <property type="entry name" value="Potyvirid-P3"/>
</dbReference>
<dbReference type="Pfam" id="PF00680">
    <property type="entry name" value="RdRP_1"/>
    <property type="match status" value="1"/>
</dbReference>
<evidence type="ECO:0000256" key="4">
    <source>
        <dbReference type="ARBA" id="ARBA00004328"/>
    </source>
</evidence>
<evidence type="ECO:0000259" key="41">
    <source>
        <dbReference type="PROSITE" id="PS51871"/>
    </source>
</evidence>
<dbReference type="InterPro" id="IPR043502">
    <property type="entry name" value="DNA/RNA_pol_sf"/>
</dbReference>
<keyword evidence="10" id="KW-1139">Helical capsid protein</keyword>
<keyword evidence="8" id="KW-0696">RNA-directed RNA polymerase</keyword>
<evidence type="ECO:0000256" key="27">
    <source>
        <dbReference type="ARBA" id="ARBA00023280"/>
    </source>
</evidence>
<evidence type="ECO:0000259" key="38">
    <source>
        <dbReference type="PROSITE" id="PS51194"/>
    </source>
</evidence>
<dbReference type="PRINTS" id="PR00966">
    <property type="entry name" value="NIAPOTYPTASE"/>
</dbReference>
<evidence type="ECO:0000256" key="3">
    <source>
        <dbReference type="ARBA" id="ARBA00004147"/>
    </source>
</evidence>
<dbReference type="InterPro" id="IPR027417">
    <property type="entry name" value="P-loop_NTPase"/>
</dbReference>
<evidence type="ECO:0000256" key="35">
    <source>
        <dbReference type="SAM" id="MobiDB-lite"/>
    </source>
</evidence>
<dbReference type="Gene3D" id="3.40.50.300">
    <property type="entry name" value="P-loop containing nucleotide triphosphate hydrolases"/>
    <property type="match status" value="2"/>
</dbReference>
<dbReference type="Pfam" id="PF13608">
    <property type="entry name" value="Potyvirid-P3"/>
    <property type="match status" value="1"/>
</dbReference>
<evidence type="ECO:0000256" key="1">
    <source>
        <dbReference type="ARBA" id="ARBA00000785"/>
    </source>
</evidence>
<dbReference type="InterPro" id="IPR014001">
    <property type="entry name" value="Helicase_ATP-bd"/>
</dbReference>
<dbReference type="GO" id="GO:0005198">
    <property type="term" value="F:structural molecule activity"/>
    <property type="evidence" value="ECO:0007669"/>
    <property type="project" value="InterPro"/>
</dbReference>
<evidence type="ECO:0000256" key="28">
    <source>
        <dbReference type="ARBA" id="ARBA00029405"/>
    </source>
</evidence>
<keyword evidence="15" id="KW-0945">Host-virus interaction</keyword>
<evidence type="ECO:0000259" key="39">
    <source>
        <dbReference type="PROSITE" id="PS51436"/>
    </source>
</evidence>
<keyword evidence="7" id="KW-0941">Suppressor of RNA silencing</keyword>
<dbReference type="InterPro" id="IPR043504">
    <property type="entry name" value="Peptidase_S1_PA_chymotrypsin"/>
</dbReference>
<dbReference type="PROSITE" id="PS50507">
    <property type="entry name" value="RDRP_SSRNA_POS"/>
    <property type="match status" value="1"/>
</dbReference>
<evidence type="ECO:0000256" key="20">
    <source>
        <dbReference type="ARBA" id="ARBA00022741"/>
    </source>
</evidence>
<evidence type="ECO:0000256" key="12">
    <source>
        <dbReference type="ARBA" id="ARBA00022553"/>
    </source>
</evidence>
<evidence type="ECO:0000256" key="22">
    <source>
        <dbReference type="ARBA" id="ARBA00022806"/>
    </source>
</evidence>
<dbReference type="PROSITE" id="PS51744">
    <property type="entry name" value="HC_PRO_CPD"/>
    <property type="match status" value="1"/>
</dbReference>
<evidence type="ECO:0000256" key="10">
    <source>
        <dbReference type="ARBA" id="ARBA00022497"/>
    </source>
</evidence>
<dbReference type="GO" id="GO:0005524">
    <property type="term" value="F:ATP binding"/>
    <property type="evidence" value="ECO:0007669"/>
    <property type="project" value="UniProtKB-KW"/>
</dbReference>
<evidence type="ECO:0000256" key="5">
    <source>
        <dbReference type="ARBA" id="ARBA00006064"/>
    </source>
</evidence>
<dbReference type="InterPro" id="IPR001592">
    <property type="entry name" value="Poty_coat"/>
</dbReference>
<keyword evidence="13" id="KW-0167">Capsid protein</keyword>
<dbReference type="SUPFAM" id="SSF50494">
    <property type="entry name" value="Trypsin-like serine proteases"/>
    <property type="match status" value="1"/>
</dbReference>
<dbReference type="SMART" id="SM00490">
    <property type="entry name" value="HELICc"/>
    <property type="match status" value="1"/>
</dbReference>
<dbReference type="Gene3D" id="2.40.10.10">
    <property type="entry name" value="Trypsin-like serine proteases"/>
    <property type="match status" value="2"/>
</dbReference>
<evidence type="ECO:0000256" key="21">
    <source>
        <dbReference type="ARBA" id="ARBA00022801"/>
    </source>
</evidence>
<dbReference type="PANTHER" id="PTHR43519">
    <property type="entry name" value="ATP-DEPENDENT RNA HELICASE HRPB"/>
    <property type="match status" value="1"/>
</dbReference>
<feature type="coiled-coil region" evidence="34">
    <location>
        <begin position="990"/>
        <end position="1017"/>
    </location>
</feature>
<evidence type="ECO:0000256" key="18">
    <source>
        <dbReference type="ARBA" id="ARBA00022679"/>
    </source>
</evidence>
<dbReference type="InterPro" id="IPR001205">
    <property type="entry name" value="RNA-dir_pol_C"/>
</dbReference>
<keyword evidence="25" id="KW-0946">Virion</keyword>
<feature type="domain" description="RdRp catalytic" evidence="36">
    <location>
        <begin position="2669"/>
        <end position="2791"/>
    </location>
</feature>
<dbReference type="PROSITE" id="PS51436">
    <property type="entry name" value="POTYVIRUS_NIA_PRO"/>
    <property type="match status" value="1"/>
</dbReference>
<feature type="compositionally biased region" description="Polar residues" evidence="35">
    <location>
        <begin position="2968"/>
        <end position="2985"/>
    </location>
</feature>
<dbReference type="Pfam" id="PF00767">
    <property type="entry name" value="Poty_coat"/>
    <property type="match status" value="1"/>
</dbReference>
<sequence>MTTTSMSVRFVEYGKVKTMTMRDEDKIAQRREILNGILTRVQTNNQTPSYVFGATGYGKVQNSKALCARRMGARYNWEDDVYECTICNGGFQTKVEFKEHDCDEENVDIDMTPKNFSLKAGDFPTLQEKPVNDARSEETIIYFGSFETPVPLGSGSKIMDKPTLQETPVNDSRSETTVVHFGSFETPVPLGSGSKIIEKPTLQETPISDSRSETTVVHFGSFEAPVLLGSGTKIVEKPMVDVCQQECTATLDVELEHKAVCTQISDENTYVTEHTTPDLSLVGLQSRQRTTHVPNVMNGNNISELIQHLTRIVHDRQLDVHFVGKRRLDGRCVRSNGKSYLQLQTKHALGIRKEVDCHVPKGLEHIIHAFAKGSGYKARTQVSEIRKGWSGFVLQPKNIIGRVGRCIHDFFVVRGSLKGKLIDACARVNLDEPQLEHYSAGQIIWKNFEDEFLKQRPEVKHKCTSDIEAGKCGILAATLVQLFHPCGKITCTECITDVTNKSSVEYVTDLIARMPLARKRIEELNAFPQILNLLTLLESKFEEPTHSNEVYAQILQSIGHIRTQPFDKLNDMNSLLVNHGGSIPNSVVQRLHDDLLEVVRYLKKRTSSIDRGELQHYRNKIASKAHFNLDLMCDNQLDKNGNFIWGERGYHAKRFFSNYFDVINPVANYSNHIIRRNPNGSRKLATGRLIVPTNFEAYRENLIGDKVHAHQITEECVSRDGRNFVYSCSCVTHEDGSALESRIILPTKNHLVIGNSGDPKYIDLPIDTELTLYIAKEGYCYINIFLAMLVNVRETQAKTFTKMVRDVLVEKLGRWPTMMDVATACSFLTVFYPDTITAELPRILVDHNSKSLHVIDSYGSLDTGFHILKANTVNQILHFASTDLKSELKHYRVGGETAEVQYVDIAPRLDMTTRTLYMLITSIYKPERFRQIIEQEPFTLVLSVLSPSIMHSMLNNKSFEKSISFWIHRDRSITQIMALLQTLAKRIPVSNSLQDQMQFLENNVEALHRLLDKTSHTMHSRVLAGNVVSALYSKSLADKSLLEEGFMNTLDLSREIYEKNYQEHLQEQWREQPLSQKLSSTIATAKSYLRGIGRTKLAAPDLGGRAHAYTTRSLGVIARTGSAVKESAQKCCSTWYYSIIRHIFFYSLNSVRRLCPDLLTYCSIVGVFYYMVSLFIKIKSYLDVHKSLKDLKAANEFNKKVKHLDYLYGKLCVKLNGPPSESEFLEYISRKQPSLEQIAILETSLCVPSMEFQAKGDFQNLEKMIALLVLLTMLFDANRSDAVYKILNKFKGVMSSIDKEPMVHQSLDDIQDIIEEKNLTVDFNLTDADPTINRIPGATFSQWWKNQIERNRMLPHYRSGGHFLEFTRANASSLASTIAHEEHKEILIRGAVGSGKSTSLPFHLHTKGSILLLEPTRPLAENVYKQLKGAPFFTNPTFKMRGLTQFGSSPITVMTSGFAFQFYANNVNQLKDFDFIMFDECHCFDAQAMAFFCLLKEHEFGGKILKVSATPPGREVEFTTQFPVDVRIEGHLSHQQFVNNLGTGANSDILSCGDNILIYVASYNEVDQLSKLLMDRKFKVSKVDGRTMKSGKIEIITEGTSNNKHFIVATNIIENGVTLDVDVVVDFATKVVPELDEDAHMIRYNKKSISYGERIQRMGRVGRHKRGTVLKIGETEKASWRVPPCIATEAAFYCFAHGLPVISDGVSTSILENCTVPQARTMMQFELSIFFMFHFVKHDGSMHPVIHDRLKQYKLRDSEIVLNKTAIPHRGLTTWPTVEEMKRHGCAISQPDDVRLPFFIKDVPDKLYGDLYEVLKKHSGDACFGRIRGASACKIAYTLQTDPASIQRTIKILDKLYESELQKKAYFANVTSSSCSSFNYALTTITNAIRARHMQDYTTENLSVIQNAKSQLLEFNNIRTPKMTEDALVDYGALECMMYQSENEMSEFLRLKGRWNKSVIIKDIVLASVTAIGGVLMMYEYVKGKLEEPMDYQGKNYKQRQRLRFREAHDSKHAYEIHGDDAQLQTYFGNAYTKKGKKSGNTVGAGRKMHRFYNIYGFEPTDYSFARYVDPLTGATLDESTVTDLSLVQDHFGTIRNKMRQSGDLEPDQISRNTTVECYYVNDLAKKVLKIDLTPHNPLKVSGKSNNVMGFPERMLDLRQSGAPTVVSYNQLPPSKRDVGTFEFEGKSLLSGLRDYNPIAACVCKITNESDGVVTHIFGIGYGPFVITNQHLFHRNNGKLRIHTHAGEYLVNNACTLKMHPIPERDIIIIRLPKDFTPFPQRLRFRSTRVGEHVCLVSSNFQTKSISSVVSETSATAGTANKNFFKHWITTKHGQCGNPLVSVTDGCVVGIHSMTSTVSSMNMYVGFPENFVDDYLSNDLLEWTKGWKLSADRSCWDGITLVDNKAEGLFKLTKEMFTLDDGQWEFQSGNKDWMYNKLEGNLKAVGRTSGNLVTKHSVKGKCMLFQTYLSVEPEEAEYFTPLMGAYSKSALNKEAYIKDLSKYSGEISVGNVNCDVFEQAFDKVVSLMESKGFHECAYVTNEHEILAALNMKAAVGALYSGKKREYFADFSDADKYEIVKESCKRLFLGKMGVWNGSLKAELRPIEKVMANKTRSFTAAPLDTLLGGKVCVDDFNNQFYSRHFDLPWTVGMSKFRKGWDTLLRKLPENWVYCDADGSQFDSSLSPYLINAVLKLRLHFMEDWDVGETMLRNLYTEIVYTPIATPDGTIVKKFKGNNSGQPSTVVDNSLMVVFSMYYAMEMSDIKDIHDKCVFFVNGDDLIIAVEPGSEIFLDSLQNLFQQLGLNYNFDSRTRNKEELCFMSHMGLLQDGIYIPKLDKERIVSILEWDRAQQPEHRLEAICAAMIEAWGYPDLLDRIRKFYCWILEQAPYSELSTVGKAPFISEAALRNLYTDYKATDSELARYLELYDSDITPEETFEYQAGEELDAGTQASKSQKNTSDKSIEQRNPLASQTSTQGRNDSSSGAELSMSKDRDVNVGTTGTFSVPRIKQISQKGIAIPMDGGKSILNLDHLLQYKPSQLCISNTRATKAQFMAWKTRLQEEYGVTVSEMSIILNGLMVWCIENGTSPNINGVWTMMDGEEQVEFPLRPVVEHAQPTLRQIMAHFSALAEAYIEMRNAEQAYMPRYGLQRNLTDMSLARYAFDFYEVTSRTPVRAREAHAQMKAAALRNSRPKLFGLDGNVTTLDEDTERHTAHDVNARMHHLDGAHMQ</sequence>
<evidence type="ECO:0000256" key="29">
    <source>
        <dbReference type="ARBA" id="ARBA00029422"/>
    </source>
</evidence>
<evidence type="ECO:0000256" key="17">
    <source>
        <dbReference type="ARBA" id="ARBA00022670"/>
    </source>
</evidence>
<evidence type="ECO:0000256" key="31">
    <source>
        <dbReference type="ARBA" id="ARBA00045403"/>
    </source>
</evidence>
<keyword evidence="27" id="KW-0899">Viral immunoevasion</keyword>
<dbReference type="InterPro" id="IPR043128">
    <property type="entry name" value="Rev_trsase/Diguanyl_cyclase"/>
</dbReference>
<feature type="domain" description="Helicase C-terminal" evidence="38">
    <location>
        <begin position="1544"/>
        <end position="1707"/>
    </location>
</feature>
<dbReference type="PANTHER" id="PTHR43519:SF1">
    <property type="entry name" value="ATP-DEPENDENT RNA HELICASE HRPB"/>
    <property type="match status" value="1"/>
</dbReference>
<keyword evidence="19" id="KW-0548">Nucleotidyltransferase</keyword>
<evidence type="ECO:0000256" key="26">
    <source>
        <dbReference type="ARBA" id="ARBA00022953"/>
    </source>
</evidence>
<keyword evidence="9" id="KW-1036">Host cytoplasmic vesicle</keyword>
<keyword evidence="20" id="KW-0547">Nucleotide-binding</keyword>
<evidence type="ECO:0000256" key="16">
    <source>
        <dbReference type="ARBA" id="ARBA00022632"/>
    </source>
</evidence>
<evidence type="ECO:0000256" key="14">
    <source>
        <dbReference type="ARBA" id="ARBA00022562"/>
    </source>
</evidence>
<evidence type="ECO:0000313" key="42">
    <source>
        <dbReference type="EMBL" id="QED45043.1"/>
    </source>
</evidence>
<dbReference type="GO" id="GO:0052170">
    <property type="term" value="P:symbiont-mediated suppression of host innate immune response"/>
    <property type="evidence" value="ECO:0007669"/>
    <property type="project" value="UniProtKB-KW"/>
</dbReference>
<feature type="domain" description="Peptidase C4" evidence="39">
    <location>
        <begin position="2186"/>
        <end position="2403"/>
    </location>
</feature>
<evidence type="ECO:0000259" key="36">
    <source>
        <dbReference type="PROSITE" id="PS50507"/>
    </source>
</evidence>
<dbReference type="Pfam" id="PF00270">
    <property type="entry name" value="DEAD"/>
    <property type="match status" value="1"/>
</dbReference>
<evidence type="ECO:0000256" key="30">
    <source>
        <dbReference type="ARBA" id="ARBA00034108"/>
    </source>
</evidence>
<dbReference type="GO" id="GO:0003723">
    <property type="term" value="F:RNA binding"/>
    <property type="evidence" value="ECO:0007669"/>
    <property type="project" value="InterPro"/>
</dbReference>
<evidence type="ECO:0000256" key="25">
    <source>
        <dbReference type="ARBA" id="ARBA00022844"/>
    </source>
</evidence>
<evidence type="ECO:0000256" key="15">
    <source>
        <dbReference type="ARBA" id="ARBA00022581"/>
    </source>
</evidence>
<reference evidence="42" key="1">
    <citation type="submission" date="2019-06" db="EMBL/GenBank/DDBJ databases">
        <authorList>
            <person name="Jo Y."/>
            <person name="Cho W.K."/>
        </authorList>
    </citation>
    <scope>NUCLEOTIDE SEQUENCE</scope>
    <source>
        <strain evidence="42">G5-2</strain>
    </source>
</reference>
<evidence type="ECO:0000256" key="33">
    <source>
        <dbReference type="RuleBase" id="RU003351"/>
    </source>
</evidence>
<dbReference type="Gene3D" id="3.30.70.270">
    <property type="match status" value="1"/>
</dbReference>
<dbReference type="Pfam" id="PF00863">
    <property type="entry name" value="Peptidase_C4"/>
    <property type="match status" value="1"/>
</dbReference>
<comment type="similarity">
    <text evidence="5 33">Belongs to the potyviridae genome polyprotein family.</text>
</comment>
<dbReference type="GO" id="GO:0003968">
    <property type="term" value="F:RNA-directed RNA polymerase activity"/>
    <property type="evidence" value="ECO:0007669"/>
    <property type="project" value="UniProtKB-KW"/>
</dbReference>
<dbReference type="GO" id="GO:0004197">
    <property type="term" value="F:cysteine-type endopeptidase activity"/>
    <property type="evidence" value="ECO:0007669"/>
    <property type="project" value="InterPro"/>
</dbReference>
<dbReference type="GO" id="GO:0006508">
    <property type="term" value="P:proteolysis"/>
    <property type="evidence" value="ECO:0007669"/>
    <property type="project" value="UniProtKB-KW"/>
</dbReference>
<dbReference type="InterPro" id="IPR001730">
    <property type="entry name" value="Potyv_NIa-pro_dom"/>
</dbReference>
<comment type="catalytic activity">
    <reaction evidence="2">
        <text>Hydrolyzes a Gly-|-Gly bond at its own C-terminus, commonly in the sequence -Tyr-Xaa-Val-Gly-|-Gly, in the processing of the potyviral polyprotein.</text>
        <dbReference type="EC" id="3.4.22.45"/>
    </reaction>
</comment>
<dbReference type="SUPFAM" id="SSF52540">
    <property type="entry name" value="P-loop containing nucleoside triphosphate hydrolases"/>
    <property type="match status" value="2"/>
</dbReference>
<keyword evidence="18" id="KW-0808">Transferase</keyword>
<dbReference type="InterPro" id="IPR001456">
    <property type="entry name" value="HC-pro"/>
</dbReference>
<evidence type="ECO:0000256" key="23">
    <source>
        <dbReference type="ARBA" id="ARBA00022807"/>
    </source>
</evidence>
<protein>
    <recommendedName>
        <fullName evidence="6">Genome polyprotein</fullName>
    </recommendedName>
</protein>
<dbReference type="InterPro" id="IPR013648">
    <property type="entry name" value="PP_Potyviridae"/>
</dbReference>
<dbReference type="GO" id="GO:0044161">
    <property type="term" value="C:host cell cytoplasmic vesicle"/>
    <property type="evidence" value="ECO:0007669"/>
    <property type="project" value="UniProtKB-SubCell"/>
</dbReference>
<dbReference type="Pfam" id="PF08440">
    <property type="entry name" value="Poty_PP"/>
    <property type="match status" value="1"/>
</dbReference>
<keyword evidence="11" id="KW-0191">Covalent protein-RNA linkage</keyword>
<dbReference type="GO" id="GO:0006351">
    <property type="term" value="P:DNA-templated transcription"/>
    <property type="evidence" value="ECO:0007669"/>
    <property type="project" value="InterPro"/>
</dbReference>